<dbReference type="AlphaFoldDB" id="S5AQ03"/>
<sequence length="106" mass="11645">MIGETELILADIEFRVGLAQDNLGDIYVDKAMLYQMVSRVPVTQNVSNWSSSFNIGINRVLTGERKRKLIVQSEFGLGFTREVMQGLGGYSDIIVGAGANKSEAFV</sequence>
<proteinExistence type="predicted"/>
<name>S5AQ03_9ALTE</name>
<organism evidence="1 2">
    <name type="scientific">Alteromonas mediterranea 615</name>
    <dbReference type="NCBI Taxonomy" id="1300253"/>
    <lineage>
        <taxon>Bacteria</taxon>
        <taxon>Pseudomonadati</taxon>
        <taxon>Pseudomonadota</taxon>
        <taxon>Gammaproteobacteria</taxon>
        <taxon>Alteromonadales</taxon>
        <taxon>Alteromonadaceae</taxon>
        <taxon>Alteromonas/Salinimonas group</taxon>
        <taxon>Alteromonas</taxon>
    </lineage>
</organism>
<protein>
    <submittedName>
        <fullName evidence="1">Uncharacterized protein</fullName>
    </submittedName>
</protein>
<evidence type="ECO:0000313" key="2">
    <source>
        <dbReference type="Proteomes" id="UP000014909"/>
    </source>
</evidence>
<evidence type="ECO:0000313" key="1">
    <source>
        <dbReference type="EMBL" id="AGP79063.1"/>
    </source>
</evidence>
<reference evidence="1 2" key="1">
    <citation type="journal article" date="2013" name="Genome Biol. Evol.">
        <title>Genomic Diversity of "Deep Ecotype" Alteromonas macleodii Isolates: Evidence for Pan-Mediterranean Clonal Frames.</title>
        <authorList>
            <person name="Lopez-Perez M."/>
            <person name="Gonzaga A."/>
            <person name="Rodriguez-Valera F."/>
        </authorList>
    </citation>
    <scope>NUCLEOTIDE SEQUENCE [LARGE SCALE GENOMIC DNA]</scope>
    <source>
        <strain evidence="2">'English Channel 615'</strain>
    </source>
</reference>
<dbReference type="Proteomes" id="UP000014909">
    <property type="component" value="Chromosome"/>
</dbReference>
<dbReference type="BioCyc" id="AMAC1300253:G12YX-2696-MONOMER"/>
<accession>S5AQ03</accession>
<dbReference type="EMBL" id="CP004846">
    <property type="protein sequence ID" value="AGP79063.1"/>
    <property type="molecule type" value="Genomic_DNA"/>
</dbReference>
<gene>
    <name evidence="1" type="ORF">I633_16800</name>
</gene>
<dbReference type="PATRIC" id="fig|1300253.3.peg.3516"/>
<dbReference type="KEGG" id="amh:I633_16800"/>
<dbReference type="HOGENOM" id="CLU_2217461_0_0_6"/>